<comment type="subunit">
    <text evidence="4">Homodimer.</text>
</comment>
<dbReference type="PANTHER" id="PTHR11142:SF0">
    <property type="entry name" value="TRNA PSEUDOURIDINE SYNTHASE-LIKE 1"/>
    <property type="match status" value="1"/>
</dbReference>
<dbReference type="PANTHER" id="PTHR11142">
    <property type="entry name" value="PSEUDOURIDYLATE SYNTHASE"/>
    <property type="match status" value="1"/>
</dbReference>
<dbReference type="GO" id="GO:0003723">
    <property type="term" value="F:RNA binding"/>
    <property type="evidence" value="ECO:0007669"/>
    <property type="project" value="InterPro"/>
</dbReference>
<dbReference type="EC" id="5.4.99.12" evidence="4"/>
<dbReference type="HAMAP" id="MF_00171">
    <property type="entry name" value="TruA"/>
    <property type="match status" value="1"/>
</dbReference>
<dbReference type="GO" id="GO:0031119">
    <property type="term" value="P:tRNA pseudouridine synthesis"/>
    <property type="evidence" value="ECO:0007669"/>
    <property type="project" value="UniProtKB-UniRule"/>
</dbReference>
<comment type="function">
    <text evidence="4">Formation of pseudouridine at positions 38, 39 and 40 in the anticodon stem and loop of transfer RNAs.</text>
</comment>
<organism evidence="9 10">
    <name type="scientific">Pricia antarctica</name>
    <dbReference type="NCBI Taxonomy" id="641691"/>
    <lineage>
        <taxon>Bacteria</taxon>
        <taxon>Pseudomonadati</taxon>
        <taxon>Bacteroidota</taxon>
        <taxon>Flavobacteriia</taxon>
        <taxon>Flavobacteriales</taxon>
        <taxon>Flavobacteriaceae</taxon>
        <taxon>Pricia</taxon>
    </lineage>
</organism>
<protein>
    <recommendedName>
        <fullName evidence="4">tRNA pseudouridine synthase A</fullName>
        <ecNumber evidence="4">5.4.99.12</ecNumber>
    </recommendedName>
    <alternativeName>
        <fullName evidence="4">tRNA pseudouridine(38-40) synthase</fullName>
    </alternativeName>
    <alternativeName>
        <fullName evidence="4">tRNA pseudouridylate synthase I</fullName>
    </alternativeName>
    <alternativeName>
        <fullName evidence="4">tRNA-uridine isomerase I</fullName>
    </alternativeName>
</protein>
<dbReference type="Proteomes" id="UP000199109">
    <property type="component" value="Unassembled WGS sequence"/>
</dbReference>
<comment type="similarity">
    <text evidence="1 4 7">Belongs to the tRNA pseudouridine synthase TruA family.</text>
</comment>
<comment type="catalytic activity">
    <reaction evidence="4 7">
        <text>uridine(38/39/40) in tRNA = pseudouridine(38/39/40) in tRNA</text>
        <dbReference type="Rhea" id="RHEA:22376"/>
        <dbReference type="Rhea" id="RHEA-COMP:10085"/>
        <dbReference type="Rhea" id="RHEA-COMP:10087"/>
        <dbReference type="ChEBI" id="CHEBI:65314"/>
        <dbReference type="ChEBI" id="CHEBI:65315"/>
        <dbReference type="EC" id="5.4.99.12"/>
    </reaction>
</comment>
<evidence type="ECO:0000256" key="4">
    <source>
        <dbReference type="HAMAP-Rule" id="MF_00171"/>
    </source>
</evidence>
<dbReference type="InterPro" id="IPR020094">
    <property type="entry name" value="TruA/RsuA/RluB/E/F_N"/>
</dbReference>
<evidence type="ECO:0000259" key="8">
    <source>
        <dbReference type="Pfam" id="PF01416"/>
    </source>
</evidence>
<proteinExistence type="inferred from homology"/>
<dbReference type="OrthoDB" id="9811823at2"/>
<feature type="binding site" evidence="4 6">
    <location>
        <position position="116"/>
    </location>
    <ligand>
        <name>substrate</name>
    </ligand>
</feature>
<dbReference type="STRING" id="641691.SAMN05421636_104246"/>
<dbReference type="GO" id="GO:0160147">
    <property type="term" value="F:tRNA pseudouridine(38-40) synthase activity"/>
    <property type="evidence" value="ECO:0007669"/>
    <property type="project" value="UniProtKB-EC"/>
</dbReference>
<evidence type="ECO:0000256" key="6">
    <source>
        <dbReference type="PIRSR" id="PIRSR001430-2"/>
    </source>
</evidence>
<keyword evidence="2 4" id="KW-0819">tRNA processing</keyword>
<reference evidence="9 10" key="1">
    <citation type="submission" date="2016-10" db="EMBL/GenBank/DDBJ databases">
        <authorList>
            <person name="de Groot N.N."/>
        </authorList>
    </citation>
    <scope>NUCLEOTIDE SEQUENCE [LARGE SCALE GENOMIC DNA]</scope>
    <source>
        <strain evidence="9 10">DSM 23421</strain>
    </source>
</reference>
<dbReference type="Gene3D" id="3.30.70.580">
    <property type="entry name" value="Pseudouridine synthase I, catalytic domain, N-terminal subdomain"/>
    <property type="match status" value="1"/>
</dbReference>
<dbReference type="PIRSF" id="PIRSF001430">
    <property type="entry name" value="tRNA_psdUrid_synth"/>
    <property type="match status" value="1"/>
</dbReference>
<dbReference type="InterPro" id="IPR020103">
    <property type="entry name" value="PsdUridine_synth_cat_dom_sf"/>
</dbReference>
<keyword evidence="3 4" id="KW-0413">Isomerase</keyword>
<dbReference type="SUPFAM" id="SSF55120">
    <property type="entry name" value="Pseudouridine synthase"/>
    <property type="match status" value="1"/>
</dbReference>
<sequence length="261" mass="29399">MRQATLSYLIRTQYLGFRYSGWQIQPGQRTVEGMLSKTLKFILPGEPFKILAAGRTDAKVSALDMAFELFLDAALENMPNFLELFNLNLPPDIRVLSIAPISQKLNIIKDAKTKEYVYLFSYGEKNHPFCAPFLAHIHGNLDISVMKEAARLFEGIHNFSAYTVKDRGKTQTTRSITSCMLKRNTLLSANFFPKKSYALHVEGAGFMRYQVRMMMGALIQLGKAELTLSDIEASLQEQPNIQLTYIAPGSGLVLNRSEFSI</sequence>
<dbReference type="Pfam" id="PF01416">
    <property type="entry name" value="PseudoU_synth_1"/>
    <property type="match status" value="1"/>
</dbReference>
<keyword evidence="10" id="KW-1185">Reference proteome</keyword>
<evidence type="ECO:0000256" key="1">
    <source>
        <dbReference type="ARBA" id="ARBA00009375"/>
    </source>
</evidence>
<feature type="domain" description="Pseudouridine synthase I TruA alpha/beta" evidence="8">
    <location>
        <begin position="149"/>
        <end position="259"/>
    </location>
</feature>
<evidence type="ECO:0000313" key="10">
    <source>
        <dbReference type="Proteomes" id="UP000199109"/>
    </source>
</evidence>
<accession>A0A1G7BPR1</accession>
<dbReference type="AlphaFoldDB" id="A0A1G7BPR1"/>
<evidence type="ECO:0000256" key="2">
    <source>
        <dbReference type="ARBA" id="ARBA00022694"/>
    </source>
</evidence>
<evidence type="ECO:0000256" key="3">
    <source>
        <dbReference type="ARBA" id="ARBA00023235"/>
    </source>
</evidence>
<evidence type="ECO:0000256" key="7">
    <source>
        <dbReference type="RuleBase" id="RU003792"/>
    </source>
</evidence>
<dbReference type="InterPro" id="IPR001406">
    <property type="entry name" value="PsdUridine_synth_TruA"/>
</dbReference>
<name>A0A1G7BPR1_9FLAO</name>
<evidence type="ECO:0000313" key="9">
    <source>
        <dbReference type="EMBL" id="SDE29094.1"/>
    </source>
</evidence>
<dbReference type="InterPro" id="IPR020097">
    <property type="entry name" value="PsdUridine_synth_TruA_a/b_dom"/>
</dbReference>
<dbReference type="EMBL" id="FNAO01000004">
    <property type="protein sequence ID" value="SDE29094.1"/>
    <property type="molecule type" value="Genomic_DNA"/>
</dbReference>
<gene>
    <name evidence="4" type="primary">truA</name>
    <name evidence="9" type="ORF">SAMN05421636_104246</name>
</gene>
<evidence type="ECO:0000256" key="5">
    <source>
        <dbReference type="PIRSR" id="PIRSR001430-1"/>
    </source>
</evidence>
<dbReference type="InterPro" id="IPR020095">
    <property type="entry name" value="PsdUridine_synth_TruA_C"/>
</dbReference>
<comment type="caution">
    <text evidence="4">Lacks conserved residue(s) required for the propagation of feature annotation.</text>
</comment>
<dbReference type="Gene3D" id="3.30.70.660">
    <property type="entry name" value="Pseudouridine synthase I, catalytic domain, C-terminal subdomain"/>
    <property type="match status" value="1"/>
</dbReference>
<feature type="active site" description="Nucleophile" evidence="4 5">
    <location>
        <position position="57"/>
    </location>
</feature>